<protein>
    <submittedName>
        <fullName evidence="2">Uncharacterized protein</fullName>
    </submittedName>
</protein>
<proteinExistence type="predicted"/>
<accession>A0A6J5MNS9</accession>
<sequence>MATEIEVDLNVSSNIGGSIKQLKELKKQLKDTEVGTEAFKNLFNQIDDLEDKIKSAKNTSSDWVDSLEMAGGPLGALGGAINKAKVATQSFSGALKATGIGLIVGLVSGLVAAFNDNEKAVKKLQPLFTGLEKIFNGVFAAIEPLFNILVDLAISALPMVSKAMQVVYSSVTTVIKSLGSLGSAVAKFIKGDFSGAWKDAKASVTDFGKNYDKSVKNFEDGAKQLTKTEKEELDKRKKNREAAALELQKEREAEKKRIDDAFNETLQVQGDNQMKAFEKDAELENERIQQEGQRLFDLYDVRQRTMATYEANITADAKEQADERKRIAQIEAETKANIQQAYVNYAMQLGQGLRQIAGENKELAIAGIILEQGAAIASIAMNASKNFVKDGGVTSPLAWVGLAGSVAAGLSAVSAGAKGIQDIRSGNASGSNMSFGNPQMTPSYSTAPQFNVVGTSGVNQIAQVVGQGQQPVKAYVVSSEVSSQQSLDRNKVMSASLG</sequence>
<keyword evidence="1" id="KW-0175">Coiled coil</keyword>
<evidence type="ECO:0000313" key="2">
    <source>
        <dbReference type="EMBL" id="CAB4148268.1"/>
    </source>
</evidence>
<gene>
    <name evidence="2" type="ORF">UFOVP520_41</name>
</gene>
<evidence type="ECO:0000256" key="1">
    <source>
        <dbReference type="SAM" id="Coils"/>
    </source>
</evidence>
<dbReference type="EMBL" id="LR796495">
    <property type="protein sequence ID" value="CAB4148268.1"/>
    <property type="molecule type" value="Genomic_DNA"/>
</dbReference>
<feature type="coiled-coil region" evidence="1">
    <location>
        <begin position="228"/>
        <end position="264"/>
    </location>
</feature>
<organism evidence="2">
    <name type="scientific">uncultured Caudovirales phage</name>
    <dbReference type="NCBI Taxonomy" id="2100421"/>
    <lineage>
        <taxon>Viruses</taxon>
        <taxon>Duplodnaviria</taxon>
        <taxon>Heunggongvirae</taxon>
        <taxon>Uroviricota</taxon>
        <taxon>Caudoviricetes</taxon>
        <taxon>Peduoviridae</taxon>
        <taxon>Maltschvirus</taxon>
        <taxon>Maltschvirus maltsch</taxon>
    </lineage>
</organism>
<name>A0A6J5MNS9_9CAUD</name>
<reference evidence="2" key="1">
    <citation type="submission" date="2020-04" db="EMBL/GenBank/DDBJ databases">
        <authorList>
            <person name="Chiriac C."/>
            <person name="Salcher M."/>
            <person name="Ghai R."/>
            <person name="Kavagutti S V."/>
        </authorList>
    </citation>
    <scope>NUCLEOTIDE SEQUENCE</scope>
</reference>